<name>A0ABD3IHE2_9MARC</name>
<dbReference type="PANTHER" id="PTHR15682:SF2">
    <property type="entry name" value="UNHEALTHY RIBOSOME BIOGENESIS PROTEIN 2 HOMOLOG"/>
    <property type="match status" value="1"/>
</dbReference>
<organism evidence="1 2">
    <name type="scientific">Riccia sorocarpa</name>
    <dbReference type="NCBI Taxonomy" id="122646"/>
    <lineage>
        <taxon>Eukaryota</taxon>
        <taxon>Viridiplantae</taxon>
        <taxon>Streptophyta</taxon>
        <taxon>Embryophyta</taxon>
        <taxon>Marchantiophyta</taxon>
        <taxon>Marchantiopsida</taxon>
        <taxon>Marchantiidae</taxon>
        <taxon>Marchantiales</taxon>
        <taxon>Ricciaceae</taxon>
        <taxon>Riccia</taxon>
    </lineage>
</organism>
<sequence>MRSLPEGQVADFIRLLKVDTLESMSALGEVTPSRQGGTEPKADHSRTQVWCQIDLIQLYSCILENVNVTPTNSSLCFKSVSSFMEELVQPNMAEVIDSCLMHGEDITGSLDEGEKAEGGEKGVERLIITWSLIFKLRLYLSSRDLHRHCLHLIPPKALHLIPPKALKKATAANGGFFIDYHKSDIHSIISRLSAGIFFSAVGRDSVKVSDFLAGLRLKMNKEELSASPELDFTLDCITLESLVELASHVGAMSFLVTKYSDLCSEADGEKLPGSLLGEDSRALPYVAGEEVDAEVLKKLKKLLKSLKKESRSLASSLLHGLPSLSAKPQLAILQPDAGSEALVKNSSELAACFLCAPGDAESDAKPPIFDTADARLTWDPLTLRRWHLYCQTFDVWAKFAAETTFKKFLTCIFGISLIPVKSNCGTYGEDDETPSMQQVAKDVLTNGTFFEDKYLVCSAYGSWPFEWSTCSTLLEKEALIKVASEFSEFVEEQVGGRGQQDLDGDSHARKFRSLVKKRKKWKMEACNPDKKTLPSCIALLDRLSAGYIIPEEAARCAFAIQCSERMLVLTVFYERLNALETKETGSEIPDADCANVFAGSLHAIATCLVDVVGHSSLSDEEKLNKLYAGQNLLHIALERTAALLTYIYTGSLELGVGANSSNPRLSVSSVANTVVTVLTTDGNDVVDLGSLSSVKDLVRSQAVKIDELLAKPAEAEKTSS</sequence>
<keyword evidence="2" id="KW-1185">Reference proteome</keyword>
<dbReference type="Proteomes" id="UP001633002">
    <property type="component" value="Unassembled WGS sequence"/>
</dbReference>
<evidence type="ECO:0000313" key="1">
    <source>
        <dbReference type="EMBL" id="KAL3702549.1"/>
    </source>
</evidence>
<reference evidence="1 2" key="1">
    <citation type="submission" date="2024-09" db="EMBL/GenBank/DDBJ databases">
        <title>Chromosome-scale assembly of Riccia sorocarpa.</title>
        <authorList>
            <person name="Paukszto L."/>
        </authorList>
    </citation>
    <scope>NUCLEOTIDE SEQUENCE [LARGE SCALE GENOMIC DNA]</scope>
    <source>
        <strain evidence="1">LP-2024</strain>
        <tissue evidence="1">Aerial parts of the thallus</tissue>
    </source>
</reference>
<protein>
    <submittedName>
        <fullName evidence="1">Uncharacterized protein</fullName>
    </submittedName>
</protein>
<dbReference type="PANTHER" id="PTHR15682">
    <property type="entry name" value="UNHEALTHY RIBOSOME BIOGENESIS PROTEIN 2 HOMOLOG"/>
    <property type="match status" value="1"/>
</dbReference>
<gene>
    <name evidence="1" type="ORF">R1sor_020571</name>
</gene>
<evidence type="ECO:0000313" key="2">
    <source>
        <dbReference type="Proteomes" id="UP001633002"/>
    </source>
</evidence>
<dbReference type="InterPro" id="IPR052609">
    <property type="entry name" value="Ribosome_Biogenesis_Reg"/>
</dbReference>
<dbReference type="AlphaFoldDB" id="A0ABD3IHE2"/>
<accession>A0ABD3IHE2</accession>
<dbReference type="EMBL" id="JBJQOH010000001">
    <property type="protein sequence ID" value="KAL3702549.1"/>
    <property type="molecule type" value="Genomic_DNA"/>
</dbReference>
<comment type="caution">
    <text evidence="1">The sequence shown here is derived from an EMBL/GenBank/DDBJ whole genome shotgun (WGS) entry which is preliminary data.</text>
</comment>
<proteinExistence type="predicted"/>